<dbReference type="EMBL" id="ML986588">
    <property type="protein sequence ID" value="KAF2267873.1"/>
    <property type="molecule type" value="Genomic_DNA"/>
</dbReference>
<dbReference type="OrthoDB" id="2963168at2759"/>
<dbReference type="Gene3D" id="3.30.420.40">
    <property type="match status" value="2"/>
</dbReference>
<comment type="caution">
    <text evidence="1">The sequence shown here is derived from an EMBL/GenBank/DDBJ whole genome shotgun (WGS) entry which is preliminary data.</text>
</comment>
<dbReference type="SUPFAM" id="SSF53067">
    <property type="entry name" value="Actin-like ATPase domain"/>
    <property type="match status" value="2"/>
</dbReference>
<dbReference type="CDD" id="cd10170">
    <property type="entry name" value="ASKHA_NBD_HSP70"/>
    <property type="match status" value="1"/>
</dbReference>
<evidence type="ECO:0000313" key="1">
    <source>
        <dbReference type="EMBL" id="KAF2267873.1"/>
    </source>
</evidence>
<protein>
    <submittedName>
        <fullName evidence="1">Actin-like ATPase domain-containing protein</fullName>
    </submittedName>
</protein>
<proteinExistence type="predicted"/>
<dbReference type="PANTHER" id="PTHR14187">
    <property type="entry name" value="ALPHA KINASE/ELONGATION FACTOR 2 KINASE"/>
    <property type="match status" value="1"/>
</dbReference>
<organism evidence="1 2">
    <name type="scientific">Lojkania enalia</name>
    <dbReference type="NCBI Taxonomy" id="147567"/>
    <lineage>
        <taxon>Eukaryota</taxon>
        <taxon>Fungi</taxon>
        <taxon>Dikarya</taxon>
        <taxon>Ascomycota</taxon>
        <taxon>Pezizomycotina</taxon>
        <taxon>Dothideomycetes</taxon>
        <taxon>Pleosporomycetidae</taxon>
        <taxon>Pleosporales</taxon>
        <taxon>Pleosporales incertae sedis</taxon>
        <taxon>Lojkania</taxon>
    </lineage>
</organism>
<reference evidence="2" key="1">
    <citation type="journal article" date="2020" name="Stud. Mycol.">
        <title>101 Dothideomycetes genomes: A test case for predicting lifestyles and emergence of pathogens.</title>
        <authorList>
            <person name="Haridas S."/>
            <person name="Albert R."/>
            <person name="Binder M."/>
            <person name="Bloem J."/>
            <person name="LaButti K."/>
            <person name="Salamov A."/>
            <person name="Andreopoulos B."/>
            <person name="Baker S."/>
            <person name="Barry K."/>
            <person name="Bills G."/>
            <person name="Bluhm B."/>
            <person name="Cannon C."/>
            <person name="Castanera R."/>
            <person name="Culley D."/>
            <person name="Daum C."/>
            <person name="Ezra D."/>
            <person name="Gonzalez J."/>
            <person name="Henrissat B."/>
            <person name="Kuo A."/>
            <person name="Liang C."/>
            <person name="Lipzen A."/>
            <person name="Lutzoni F."/>
            <person name="Magnuson J."/>
            <person name="Mondo S."/>
            <person name="Nolan M."/>
            <person name="Ohm R."/>
            <person name="Pangilinan J."/>
            <person name="Park H.-J."/>
            <person name="Ramirez L."/>
            <person name="Alfaro M."/>
            <person name="Sun H."/>
            <person name="Tritt A."/>
            <person name="Yoshinaga Y."/>
            <person name="Zwiers L.-H."/>
            <person name="Turgeon B."/>
            <person name="Goodwin S."/>
            <person name="Spatafora J."/>
            <person name="Crous P."/>
            <person name="Grigoriev I."/>
        </authorList>
    </citation>
    <scope>NUCLEOTIDE SEQUENCE [LARGE SCALE GENOMIC DNA]</scope>
    <source>
        <strain evidence="2">CBS 304.66</strain>
    </source>
</reference>
<name>A0A9P4KHK4_9PLEO</name>
<dbReference type="AlphaFoldDB" id="A0A9P4KHK4"/>
<sequence>MEEDADEKIVQETRLVIGVDFGTTFTDIDVLTDWAPQMQNEDKIPSVISYSDPSPERELQWGASVSPEAVTMIHTKLELDIHSVSEELDLTIRALDGMKNLHFQHIKSSRGIRGLPGYTHKSPEEIVTDYLTKVFESSEREVDKFAGGVRDSLATDIVVTIPTGWSYMAMNSTYRALTKSGFGPQSFPMLREVLFISEPEAAAIYTARSLKEEQGEDFLKENGYFVLCDAGGGTIDVVSYKVKQLQPTLQLQEIGYPTGRKAGSIFINAAFKVWLRKLLGEKYYSMIDPTMVMNKIASHTTEGKAMRQLMRAFDAIKTNFTGDSGEEFTLDLPEPLENLNIPGVVDFGLITLKGSQVERFFDACVEQVVDLIKGHMFQIEARGGRPKNVFLVGGFGESVYLQRQIEYTLSLWDIKLRRPNKSWTAVVQGAVISGIEKSSARNLRRAGSCRHHYGISLSKLFSDVYSPQQDLVVDKANGLAFAQGQLIWLLNKGDLVLHNQERKAEQDILLTFLQTEARRKVLPIYRYSDDDRPTRFRNAMEELYQVASLTIDLSNVDVKDFEFEKGHTRNLNTYKALVKLTLVLKNNRLKASIWWKGAEVAVQDGLPY</sequence>
<dbReference type="PANTHER" id="PTHR14187:SF82">
    <property type="entry name" value="FAMILY CHAPERONE, PUTATIVE (AFU_ORTHOLOGUE AFUA_7G08575)-RELATED"/>
    <property type="match status" value="1"/>
</dbReference>
<dbReference type="InterPro" id="IPR043129">
    <property type="entry name" value="ATPase_NBD"/>
</dbReference>
<accession>A0A9P4KHK4</accession>
<dbReference type="Proteomes" id="UP000800093">
    <property type="component" value="Unassembled WGS sequence"/>
</dbReference>
<gene>
    <name evidence="1" type="ORF">CC78DRAFT_541112</name>
</gene>
<dbReference type="Gene3D" id="3.90.640.10">
    <property type="entry name" value="Actin, Chain A, domain 4"/>
    <property type="match status" value="1"/>
</dbReference>
<evidence type="ECO:0000313" key="2">
    <source>
        <dbReference type="Proteomes" id="UP000800093"/>
    </source>
</evidence>
<keyword evidence="2" id="KW-1185">Reference proteome</keyword>